<evidence type="ECO:0000313" key="5">
    <source>
        <dbReference type="EMBL" id="KAK0059843.1"/>
    </source>
</evidence>
<dbReference type="SUPFAM" id="SSF118116">
    <property type="entry name" value="DNA mismatch repair protein MutL"/>
    <property type="match status" value="1"/>
</dbReference>
<comment type="similarity">
    <text evidence="1">Belongs to the DNA mismatch repair MutL/HexB family.</text>
</comment>
<proteinExistence type="inferred from homology"/>
<dbReference type="Pfam" id="PF01119">
    <property type="entry name" value="DNA_mis_repair"/>
    <property type="match status" value="1"/>
</dbReference>
<dbReference type="InterPro" id="IPR002099">
    <property type="entry name" value="MutL/Mlh/PMS"/>
</dbReference>
<organism evidence="5 6">
    <name type="scientific">Biomphalaria pfeifferi</name>
    <name type="common">Bloodfluke planorb</name>
    <name type="synonym">Freshwater snail</name>
    <dbReference type="NCBI Taxonomy" id="112525"/>
    <lineage>
        <taxon>Eukaryota</taxon>
        <taxon>Metazoa</taxon>
        <taxon>Spiralia</taxon>
        <taxon>Lophotrochozoa</taxon>
        <taxon>Mollusca</taxon>
        <taxon>Gastropoda</taxon>
        <taxon>Heterobranchia</taxon>
        <taxon>Euthyneura</taxon>
        <taxon>Panpulmonata</taxon>
        <taxon>Hygrophila</taxon>
        <taxon>Lymnaeoidea</taxon>
        <taxon>Planorbidae</taxon>
        <taxon>Biomphalaria</taxon>
    </lineage>
</organism>
<dbReference type="Pfam" id="PF02518">
    <property type="entry name" value="HATPase_c"/>
    <property type="match status" value="1"/>
</dbReference>
<dbReference type="Gene3D" id="3.30.230.10">
    <property type="match status" value="1"/>
</dbReference>
<evidence type="ECO:0000313" key="6">
    <source>
        <dbReference type="Proteomes" id="UP001233172"/>
    </source>
</evidence>
<dbReference type="Pfam" id="PF08676">
    <property type="entry name" value="MutL_C"/>
    <property type="match status" value="1"/>
</dbReference>
<comment type="caution">
    <text evidence="5">The sequence shown here is derived from an EMBL/GenBank/DDBJ whole genome shotgun (WGS) entry which is preliminary data.</text>
</comment>
<dbReference type="EMBL" id="JASAOG010000039">
    <property type="protein sequence ID" value="KAK0059843.1"/>
    <property type="molecule type" value="Genomic_DNA"/>
</dbReference>
<gene>
    <name evidence="5" type="ORF">Bpfe_010702</name>
</gene>
<evidence type="ECO:0000259" key="3">
    <source>
        <dbReference type="SMART" id="SM00853"/>
    </source>
</evidence>
<dbReference type="Gene3D" id="3.30.565.10">
    <property type="entry name" value="Histidine kinase-like ATPase, C-terminal domain"/>
    <property type="match status" value="1"/>
</dbReference>
<dbReference type="InterPro" id="IPR042121">
    <property type="entry name" value="MutL_C_regsub"/>
</dbReference>
<name>A0AAD8BTC8_BIOPF</name>
<keyword evidence="6" id="KW-1185">Reference proteome</keyword>
<dbReference type="CDD" id="cd16926">
    <property type="entry name" value="HATPase_MutL-MLH-PMS-like"/>
    <property type="match status" value="1"/>
</dbReference>
<dbReference type="InterPro" id="IPR020568">
    <property type="entry name" value="Ribosomal_Su5_D2-typ_SF"/>
</dbReference>
<dbReference type="InterPro" id="IPR037198">
    <property type="entry name" value="MutL_C_sf"/>
</dbReference>
<evidence type="ECO:0000256" key="1">
    <source>
        <dbReference type="ARBA" id="ARBA00006082"/>
    </source>
</evidence>
<dbReference type="InterPro" id="IPR042120">
    <property type="entry name" value="MutL_C_dimsub"/>
</dbReference>
<dbReference type="InterPro" id="IPR003594">
    <property type="entry name" value="HATPase_dom"/>
</dbReference>
<dbReference type="InterPro" id="IPR014721">
    <property type="entry name" value="Ribsml_uS5_D2-typ_fold_subgr"/>
</dbReference>
<dbReference type="GO" id="GO:0030983">
    <property type="term" value="F:mismatched DNA binding"/>
    <property type="evidence" value="ECO:0007669"/>
    <property type="project" value="InterPro"/>
</dbReference>
<dbReference type="NCBIfam" id="TIGR00585">
    <property type="entry name" value="mutl"/>
    <property type="match status" value="1"/>
</dbReference>
<dbReference type="SUPFAM" id="SSF55874">
    <property type="entry name" value="ATPase domain of HSP90 chaperone/DNA topoisomerase II/histidine kinase"/>
    <property type="match status" value="1"/>
</dbReference>
<dbReference type="PANTHER" id="PTHR10073">
    <property type="entry name" value="DNA MISMATCH REPAIR PROTEIN MLH, PMS, MUTL"/>
    <property type="match status" value="1"/>
</dbReference>
<dbReference type="Gene3D" id="3.30.1370.100">
    <property type="entry name" value="MutL, C-terminal domain, regulatory subdomain"/>
    <property type="match status" value="1"/>
</dbReference>
<dbReference type="GO" id="GO:0032300">
    <property type="term" value="C:mismatch repair complex"/>
    <property type="evidence" value="ECO:0007669"/>
    <property type="project" value="InterPro"/>
</dbReference>
<reference evidence="5" key="2">
    <citation type="submission" date="2023-04" db="EMBL/GenBank/DDBJ databases">
        <authorList>
            <person name="Bu L."/>
            <person name="Lu L."/>
            <person name="Laidemitt M.R."/>
            <person name="Zhang S.M."/>
            <person name="Mutuku M."/>
            <person name="Mkoji G."/>
            <person name="Steinauer M."/>
            <person name="Loker E.S."/>
        </authorList>
    </citation>
    <scope>NUCLEOTIDE SEQUENCE</scope>
    <source>
        <strain evidence="5">KasaAsao</strain>
        <tissue evidence="5">Whole Snail</tissue>
    </source>
</reference>
<keyword evidence="2" id="KW-0227">DNA damage</keyword>
<dbReference type="SMART" id="SM01340">
    <property type="entry name" value="DNA_mis_repair"/>
    <property type="match status" value="1"/>
</dbReference>
<feature type="domain" description="MutL C-terminal dimerisation" evidence="3">
    <location>
        <begin position="1506"/>
        <end position="1690"/>
    </location>
</feature>
<feature type="domain" description="DNA mismatch repair protein S5" evidence="4">
    <location>
        <begin position="211"/>
        <end position="354"/>
    </location>
</feature>
<evidence type="ECO:0000259" key="4">
    <source>
        <dbReference type="SMART" id="SM01340"/>
    </source>
</evidence>
<dbReference type="InterPro" id="IPR013507">
    <property type="entry name" value="DNA_mismatch_S5_2-like"/>
</dbReference>
<dbReference type="SUPFAM" id="SSF54211">
    <property type="entry name" value="Ribosomal protein S5 domain 2-like"/>
    <property type="match status" value="1"/>
</dbReference>
<dbReference type="InterPro" id="IPR038973">
    <property type="entry name" value="MutL/Mlh/Pms-like"/>
</dbReference>
<dbReference type="GO" id="GO:0005524">
    <property type="term" value="F:ATP binding"/>
    <property type="evidence" value="ECO:0007669"/>
    <property type="project" value="InterPro"/>
</dbReference>
<dbReference type="SMART" id="SM00853">
    <property type="entry name" value="MutL_C"/>
    <property type="match status" value="1"/>
</dbReference>
<dbReference type="PANTHER" id="PTHR10073:SF47">
    <property type="entry name" value="DNA MISMATCH REPAIR PROTEIN MLH3"/>
    <property type="match status" value="1"/>
</dbReference>
<dbReference type="GO" id="GO:0140664">
    <property type="term" value="F:ATP-dependent DNA damage sensor activity"/>
    <property type="evidence" value="ECO:0007669"/>
    <property type="project" value="InterPro"/>
</dbReference>
<dbReference type="InterPro" id="IPR036890">
    <property type="entry name" value="HATPase_C_sf"/>
</dbReference>
<dbReference type="GO" id="GO:0006298">
    <property type="term" value="P:mismatch repair"/>
    <property type="evidence" value="ECO:0007669"/>
    <property type="project" value="InterPro"/>
</dbReference>
<protein>
    <submittedName>
        <fullName evidence="5">DNA mismatch repair protein Mlh3</fullName>
    </submittedName>
</protein>
<dbReference type="InterPro" id="IPR014790">
    <property type="entry name" value="MutL_C"/>
</dbReference>
<accession>A0AAD8BTC8</accession>
<dbReference type="Gene3D" id="3.30.1540.20">
    <property type="entry name" value="MutL, C-terminal domain, dimerisation subdomain"/>
    <property type="match status" value="1"/>
</dbReference>
<sequence length="1749" mass="196592">MIRHLSDDVKSSLRTGVALTSCAQAIEELVLNAVDAGASTIAVRVDLEYFKIQVVDNGAGISKDQLPLLGERYATSKCKDLDDLLNLKYFGYRGEAIASLQAAATFLEIVSRPRSSGITYCKYFKEGKALGISQSSVPRPSHGTTVTVHNLFYNLPVRRKCFKEGLEMERIRYRLAGIAIMWPQISFSLRDDSIGHVILQTHKCNGLAAAFSTIFPVAKSRNMSEISIEQDEFKLTGIVSTDSYSRKDLQFVFVNKRLVLKSSIHHQVNKIFSRSLILRKKGLMDATDSLFQNGTTNSVSPTKQNDRFAIFAINVECPFYSYDITFDPQKTLVEFTNWPKLIHLLQDMLYGFLRKENLLSISDFSSILNDDREDGNDSSNEECYESSDSNFSQLDRFIRKNEVNNSESKDLQTEKFKLLTAEIVPLKPAKVKCCVGVDLKSKAVDTSCKEELLKTSLKSVSNADKVCSLKSGIESLFQHDDNNTNMLEMNQIVTHNKNNFSAQKINFLPPKNTERGHAIIYKKDLESCYECVEPYINLELHQTSDSETPFIVNTAEENESIIMKEDKVLKKPVQKVVFSVSSKYSSTLQKLRGNNSANNALQSAKASTSTLQKLRASTKKAVQSLGDLYKTPVRKILPDSSVISQDLALDRDKTMINLTLPEFCEPQGSTMLNAFLESRSLGQSDRNISLKRSKNENVTRATKLARLMKGENVAKGRSITTAPSETDRNTSLIKQFSFEKRRPVNQNNLTKTEENCYTEDMEAAVKIKRYQDDRSDDSQFSKIKKLHYDHISRPPCSVQLSSCYPHSSVVGTVSKASERTLDVLTESVSLTESEHKTNSSKCSCAYVVLPSLKEMIDSHCSSSTSQHLDRQTKQDEVVSSIEDAVSCKTVNFSNRIYSEQHLTDRFLCTHLQKSNFKNIDPKNSDIYLQYNDLDLNKKLDIQKQKVSSNDEVNIESSPECVKNPENCLHYLKETISTKDYFQIPNFKVHKQSFKAKINSRLLVPERSSIHSNHVSFNDKTKSFAPSITDNPKTTCNETLETDSGEKLSLPHCFCKSIEHQDKVNETEEVVSLPKVKVLSNSHQIPHDTNLSLPVCDISNFHALKTTNDQASQINLMHSSPTNVIEMNMCIQESLNTYQKPPSTSNCSANQSTNENYITGSIINETEEPFLANKSFVFQNTLKELMPDKHVTNIDTVNEPTENVLKDATDQTLIKQNNEHTLAQNVQLTNLNPAQAINDNQAFDVSNTKCTINESTEIGRSLSQVKAQLDVCISNNLHSLPQPLSTLRSLRSKALMIVEETPGIPSASESYDYSCFKPNSVAEVMSVETTLLPNVPSQNTEAIFSIDQDYVNKTSHVIEDCHWKELTDDVSGQKMYVNMKSGNTISESQWSELPLHEPQAGNKNEAMTGQLSGSQKECLQSIVSNYIDQEQTEADSKWKEGEKPTCEKNQVIEISEVIAQWKNPVFFNYKSPTLNVETCPTGQIARSCFNSLNMIEFTKDMLKNVKVVGQLDRKFIACLINPKATAPSKVKLSVEDNTMLVLFDQHAVHERVRLEQLTQEAFEVVDGGITDQVKMSTLPEPILMLINRDDLRIMKTFYQEFNRIGIHFLPDDTCREQICIKSVPSCLAEKYPTEKKRLKQQPILEKIQILISEHIQLLKSTNGAGGRLPLSLHRVLCSQACHGAVKFGDSLSTKDCQDLLSSLALCDLPFQCAHGRPSIAPIVDLVTLEDESPYKRCYPKLSKLSQKINI</sequence>
<dbReference type="GO" id="GO:0016887">
    <property type="term" value="F:ATP hydrolysis activity"/>
    <property type="evidence" value="ECO:0007669"/>
    <property type="project" value="InterPro"/>
</dbReference>
<reference evidence="5" key="1">
    <citation type="journal article" date="2023" name="PLoS Negl. Trop. Dis.">
        <title>A genome sequence for Biomphalaria pfeifferi, the major vector snail for the human-infecting parasite Schistosoma mansoni.</title>
        <authorList>
            <person name="Bu L."/>
            <person name="Lu L."/>
            <person name="Laidemitt M.R."/>
            <person name="Zhang S.M."/>
            <person name="Mutuku M."/>
            <person name="Mkoji G."/>
            <person name="Steinauer M."/>
            <person name="Loker E.S."/>
        </authorList>
    </citation>
    <scope>NUCLEOTIDE SEQUENCE</scope>
    <source>
        <strain evidence="5">KasaAsao</strain>
    </source>
</reference>
<evidence type="ECO:0000256" key="2">
    <source>
        <dbReference type="ARBA" id="ARBA00022763"/>
    </source>
</evidence>
<dbReference type="Proteomes" id="UP001233172">
    <property type="component" value="Unassembled WGS sequence"/>
</dbReference>